<keyword evidence="4 7" id="KW-1133">Transmembrane helix</keyword>
<dbReference type="RefSeq" id="WP_381835974.1">
    <property type="nucleotide sequence ID" value="NZ_JBHTCF010000014.1"/>
</dbReference>
<sequence length="350" mass="36465">MSETTAKDTIGGDLPGPSSPPQRQPGRLRLAFDAFVVRREATIFIVAVGLLLYFWANNEDFLSRNNLVNLSQQTAPYAIIAAGVVLLLVCGEIDLSVGSVFALSPFLMHYMVDFYGVYPIVAIIGSVLAGAAIGLANGLIVVVLRVPSFVATLGMLFLVLGIMLTTSHAYPAAIPEAAQGLAGWFGQSDWSELIWCLVIVAFFHIVLTRSRWGLHTVATGGNPLGASEAGIRTGRIKIGNFMVTSALGAFAGLLEAFRVDSIDPSAAGADGAAPMLIAVSAAVIGGTALAGGSGTVAGALLGALVLAELRNGFNLIGISANPFNIILGLAIIISMVLNVHLARLRRAGRR</sequence>
<dbReference type="Pfam" id="PF02653">
    <property type="entry name" value="BPD_transp_2"/>
    <property type="match status" value="1"/>
</dbReference>
<feature type="region of interest" description="Disordered" evidence="6">
    <location>
        <begin position="1"/>
        <end position="24"/>
    </location>
</feature>
<evidence type="ECO:0000256" key="3">
    <source>
        <dbReference type="ARBA" id="ARBA00022692"/>
    </source>
</evidence>
<keyword evidence="2" id="KW-1003">Cell membrane</keyword>
<gene>
    <name evidence="8" type="ORF">ACFQVC_28775</name>
</gene>
<comment type="caution">
    <text evidence="8">The sequence shown here is derived from an EMBL/GenBank/DDBJ whole genome shotgun (WGS) entry which is preliminary data.</text>
</comment>
<feature type="transmembrane region" description="Helical" evidence="7">
    <location>
        <begin position="77"/>
        <end position="103"/>
    </location>
</feature>
<proteinExistence type="predicted"/>
<evidence type="ECO:0000256" key="6">
    <source>
        <dbReference type="SAM" id="MobiDB-lite"/>
    </source>
</evidence>
<dbReference type="EMBL" id="JBHTCF010000014">
    <property type="protein sequence ID" value="MFC7308204.1"/>
    <property type="molecule type" value="Genomic_DNA"/>
</dbReference>
<dbReference type="PANTHER" id="PTHR32196:SF72">
    <property type="entry name" value="RIBOSE IMPORT PERMEASE PROTEIN RBSC"/>
    <property type="match status" value="1"/>
</dbReference>
<feature type="transmembrane region" description="Helical" evidence="7">
    <location>
        <begin position="115"/>
        <end position="142"/>
    </location>
</feature>
<feature type="transmembrane region" description="Helical" evidence="7">
    <location>
        <begin position="149"/>
        <end position="170"/>
    </location>
</feature>
<feature type="transmembrane region" description="Helical" evidence="7">
    <location>
        <begin position="276"/>
        <end position="305"/>
    </location>
</feature>
<evidence type="ECO:0000256" key="2">
    <source>
        <dbReference type="ARBA" id="ARBA00022475"/>
    </source>
</evidence>
<feature type="transmembrane region" description="Helical" evidence="7">
    <location>
        <begin position="36"/>
        <end position="56"/>
    </location>
</feature>
<dbReference type="Proteomes" id="UP001596523">
    <property type="component" value="Unassembled WGS sequence"/>
</dbReference>
<keyword evidence="3 7" id="KW-0812">Transmembrane</keyword>
<dbReference type="PANTHER" id="PTHR32196">
    <property type="entry name" value="ABC TRANSPORTER PERMEASE PROTEIN YPHD-RELATED-RELATED"/>
    <property type="match status" value="1"/>
</dbReference>
<reference evidence="9" key="1">
    <citation type="journal article" date="2019" name="Int. J. Syst. Evol. Microbiol.">
        <title>The Global Catalogue of Microorganisms (GCM) 10K type strain sequencing project: providing services to taxonomists for standard genome sequencing and annotation.</title>
        <authorList>
            <consortium name="The Broad Institute Genomics Platform"/>
            <consortium name="The Broad Institute Genome Sequencing Center for Infectious Disease"/>
            <person name="Wu L."/>
            <person name="Ma J."/>
        </authorList>
    </citation>
    <scope>NUCLEOTIDE SEQUENCE [LARGE SCALE GENOMIC DNA]</scope>
    <source>
        <strain evidence="9">SYNS20</strain>
    </source>
</reference>
<dbReference type="InterPro" id="IPR001851">
    <property type="entry name" value="ABC_transp_permease"/>
</dbReference>
<feature type="transmembrane region" description="Helical" evidence="7">
    <location>
        <begin position="325"/>
        <end position="344"/>
    </location>
</feature>
<evidence type="ECO:0000313" key="9">
    <source>
        <dbReference type="Proteomes" id="UP001596523"/>
    </source>
</evidence>
<protein>
    <submittedName>
        <fullName evidence="8">ABC transporter permease</fullName>
    </submittedName>
</protein>
<keyword evidence="5 7" id="KW-0472">Membrane</keyword>
<feature type="transmembrane region" description="Helical" evidence="7">
    <location>
        <begin position="190"/>
        <end position="207"/>
    </location>
</feature>
<organism evidence="8 9">
    <name type="scientific">Streptomyces monticola</name>
    <dbReference type="NCBI Taxonomy" id="2666263"/>
    <lineage>
        <taxon>Bacteria</taxon>
        <taxon>Bacillati</taxon>
        <taxon>Actinomycetota</taxon>
        <taxon>Actinomycetes</taxon>
        <taxon>Kitasatosporales</taxon>
        <taxon>Streptomycetaceae</taxon>
        <taxon>Streptomyces</taxon>
    </lineage>
</organism>
<evidence type="ECO:0000313" key="8">
    <source>
        <dbReference type="EMBL" id="MFC7308204.1"/>
    </source>
</evidence>
<name>A0ABW2JRD2_9ACTN</name>
<keyword evidence="9" id="KW-1185">Reference proteome</keyword>
<evidence type="ECO:0000256" key="5">
    <source>
        <dbReference type="ARBA" id="ARBA00023136"/>
    </source>
</evidence>
<evidence type="ECO:0000256" key="7">
    <source>
        <dbReference type="SAM" id="Phobius"/>
    </source>
</evidence>
<dbReference type="CDD" id="cd06579">
    <property type="entry name" value="TM_PBP1_transp_AraH_like"/>
    <property type="match status" value="1"/>
</dbReference>
<evidence type="ECO:0000256" key="1">
    <source>
        <dbReference type="ARBA" id="ARBA00004651"/>
    </source>
</evidence>
<comment type="subcellular location">
    <subcellularLocation>
        <location evidence="1">Cell membrane</location>
        <topology evidence="1">Multi-pass membrane protein</topology>
    </subcellularLocation>
</comment>
<accession>A0ABW2JRD2</accession>
<evidence type="ECO:0000256" key="4">
    <source>
        <dbReference type="ARBA" id="ARBA00022989"/>
    </source>
</evidence>